<name>A0A644ZDP4_9ZZZZ</name>
<dbReference type="PANTHER" id="PTHR47504:SF5">
    <property type="entry name" value="RIGHT ORIGIN-BINDING PROTEIN"/>
    <property type="match status" value="1"/>
</dbReference>
<dbReference type="Pfam" id="PF14526">
    <property type="entry name" value="Cass2"/>
    <property type="match status" value="1"/>
</dbReference>
<dbReference type="PROSITE" id="PS01124">
    <property type="entry name" value="HTH_ARAC_FAMILY_2"/>
    <property type="match status" value="1"/>
</dbReference>
<dbReference type="GO" id="GO:0003700">
    <property type="term" value="F:DNA-binding transcription factor activity"/>
    <property type="evidence" value="ECO:0007669"/>
    <property type="project" value="InterPro"/>
</dbReference>
<evidence type="ECO:0000256" key="2">
    <source>
        <dbReference type="ARBA" id="ARBA00023125"/>
    </source>
</evidence>
<keyword evidence="2" id="KW-0238">DNA-binding</keyword>
<dbReference type="GO" id="GO:0043565">
    <property type="term" value="F:sequence-specific DNA binding"/>
    <property type="evidence" value="ECO:0007669"/>
    <property type="project" value="InterPro"/>
</dbReference>
<reference evidence="5" key="1">
    <citation type="submission" date="2019-08" db="EMBL/GenBank/DDBJ databases">
        <authorList>
            <person name="Kucharzyk K."/>
            <person name="Murdoch R.W."/>
            <person name="Higgins S."/>
            <person name="Loffler F."/>
        </authorList>
    </citation>
    <scope>NUCLEOTIDE SEQUENCE</scope>
</reference>
<comment type="caution">
    <text evidence="5">The sequence shown here is derived from an EMBL/GenBank/DDBJ whole genome shotgun (WGS) entry which is preliminary data.</text>
</comment>
<dbReference type="InterPro" id="IPR011256">
    <property type="entry name" value="Reg_factor_effector_dom_sf"/>
</dbReference>
<gene>
    <name evidence="5" type="ORF">SDC9_84634</name>
</gene>
<proteinExistence type="predicted"/>
<dbReference type="InterPro" id="IPR009057">
    <property type="entry name" value="Homeodomain-like_sf"/>
</dbReference>
<dbReference type="InterPro" id="IPR029441">
    <property type="entry name" value="Cass2"/>
</dbReference>
<evidence type="ECO:0000259" key="4">
    <source>
        <dbReference type="PROSITE" id="PS01124"/>
    </source>
</evidence>
<evidence type="ECO:0000313" key="5">
    <source>
        <dbReference type="EMBL" id="MPM38011.1"/>
    </source>
</evidence>
<evidence type="ECO:0000256" key="3">
    <source>
        <dbReference type="ARBA" id="ARBA00023163"/>
    </source>
</evidence>
<organism evidence="5">
    <name type="scientific">bioreactor metagenome</name>
    <dbReference type="NCBI Taxonomy" id="1076179"/>
    <lineage>
        <taxon>unclassified sequences</taxon>
        <taxon>metagenomes</taxon>
        <taxon>ecological metagenomes</taxon>
    </lineage>
</organism>
<keyword evidence="3" id="KW-0804">Transcription</keyword>
<keyword evidence="1" id="KW-0805">Transcription regulation</keyword>
<dbReference type="Gene3D" id="3.20.80.10">
    <property type="entry name" value="Regulatory factor, effector binding domain"/>
    <property type="match status" value="1"/>
</dbReference>
<dbReference type="SUPFAM" id="SSF46689">
    <property type="entry name" value="Homeodomain-like"/>
    <property type="match status" value="2"/>
</dbReference>
<dbReference type="SMART" id="SM00342">
    <property type="entry name" value="HTH_ARAC"/>
    <property type="match status" value="1"/>
</dbReference>
<dbReference type="InterPro" id="IPR018060">
    <property type="entry name" value="HTH_AraC"/>
</dbReference>
<dbReference type="AlphaFoldDB" id="A0A644ZDP4"/>
<dbReference type="Gene3D" id="1.10.10.60">
    <property type="entry name" value="Homeodomain-like"/>
    <property type="match status" value="2"/>
</dbReference>
<dbReference type="SUPFAM" id="SSF55136">
    <property type="entry name" value="Probable bacterial effector-binding domain"/>
    <property type="match status" value="1"/>
</dbReference>
<dbReference type="Pfam" id="PF12833">
    <property type="entry name" value="HTH_18"/>
    <property type="match status" value="1"/>
</dbReference>
<dbReference type="PANTHER" id="PTHR47504">
    <property type="entry name" value="RIGHT ORIGIN-BINDING PROTEIN"/>
    <property type="match status" value="1"/>
</dbReference>
<dbReference type="SMART" id="SM00871">
    <property type="entry name" value="AraC_E_bind"/>
    <property type="match status" value="1"/>
</dbReference>
<sequence>MDWIMSLQRAIDYIEEHITEELDYSAIAKIACSSSYHFQKVFGLLCGRTLGQYIRERRLTLAGSELSSSDLKVIDGALKYGYDSPESFCRAFTKFHGVTPSQAKSYGNNLKSLSKLTVILALEGGNIMNYRIEEKAAFKVIEKVKMFSTRDESAMKEIPAFWQQARSDGTVKTLCNFSGGNEFPCLILGICYGDGTTSAKDFPYAIASGYNGKEIPAGFRVNEIPANTWAIFKCKGAMPNAIQELWKQIYQEFFPTSDYAPKNEIDFEVYPDGDITSPNYESEIWIAVVKK</sequence>
<dbReference type="InterPro" id="IPR050959">
    <property type="entry name" value="MarA-like"/>
</dbReference>
<dbReference type="EMBL" id="VSSQ01008141">
    <property type="protein sequence ID" value="MPM38011.1"/>
    <property type="molecule type" value="Genomic_DNA"/>
</dbReference>
<feature type="domain" description="HTH araC/xylS-type" evidence="4">
    <location>
        <begin position="8"/>
        <end position="106"/>
    </location>
</feature>
<dbReference type="InterPro" id="IPR010499">
    <property type="entry name" value="AraC_E-bd"/>
</dbReference>
<evidence type="ECO:0000256" key="1">
    <source>
        <dbReference type="ARBA" id="ARBA00023015"/>
    </source>
</evidence>
<accession>A0A644ZDP4</accession>
<protein>
    <recommendedName>
        <fullName evidence="4">HTH araC/xylS-type domain-containing protein</fullName>
    </recommendedName>
</protein>